<evidence type="ECO:0000313" key="6">
    <source>
        <dbReference type="EMBL" id="MEE1672429.1"/>
    </source>
</evidence>
<feature type="transmembrane region" description="Helical" evidence="4">
    <location>
        <begin position="278"/>
        <end position="298"/>
    </location>
</feature>
<dbReference type="Proteomes" id="UP001310248">
    <property type="component" value="Unassembled WGS sequence"/>
</dbReference>
<feature type="transmembrane region" description="Helical" evidence="4">
    <location>
        <begin position="134"/>
        <end position="153"/>
    </location>
</feature>
<sequence>MPRLSPVTLLTLIGVFLVALNLRAPFTSLAPVLEQIMESLSLNAAQAGFVTALPLISLAVFSSLAPKLAQRVGLEKALVVSLLCVALGVGVRSLGYVSPLYLGTVLLGAGIAFGNVLLPAVVKKFFPDRISEVSSLYIFIMGVGSTLAASIMVPLSLHAPSQVSGWQFALAFNLIFPLAALLFWLPKLSSKTQQQQAQEENNTPAISTLLRSPMAWFVTLALGINSFTFYAFAGWLPKILNDVGYSELDAGYIYGFLQFSTMVPGLALMPILAKLKNLTVLITLCASTVVFSLIGMIVAPSLAIMWVGLFGLSNCSTFIVALSFIGHKTSNSQQAAALSGMSQSIGYALAATGPSMIGFIHTTSQGWVLPLLTIALFGIACTVFSALAAKGKRLQLK</sequence>
<evidence type="ECO:0000256" key="3">
    <source>
        <dbReference type="ARBA" id="ARBA00023136"/>
    </source>
</evidence>
<evidence type="ECO:0000256" key="4">
    <source>
        <dbReference type="SAM" id="Phobius"/>
    </source>
</evidence>
<keyword evidence="2 4" id="KW-1133">Transmembrane helix</keyword>
<dbReference type="InterPro" id="IPR020846">
    <property type="entry name" value="MFS_dom"/>
</dbReference>
<dbReference type="InterPro" id="IPR036259">
    <property type="entry name" value="MFS_trans_sf"/>
</dbReference>
<reference evidence="7" key="1">
    <citation type="submission" date="2023-07" db="EMBL/GenBank/DDBJ databases">
        <title>Draft genome sequence of Agarivorans aestuarii strain ZMCS4, a CAZymes producing bacteria isolated from the marine brown algae Clodostephus spongiosus.</title>
        <authorList>
            <person name="Lorente B."/>
            <person name="Cabral C."/>
            <person name="Frias J."/>
            <person name="Faria J."/>
            <person name="Toubarro D."/>
        </authorList>
    </citation>
    <scope>NUCLEOTIDE SEQUENCE [LARGE SCALE GENOMIC DNA]</scope>
    <source>
        <strain evidence="7">ZMCS4</strain>
    </source>
</reference>
<dbReference type="Pfam" id="PF07690">
    <property type="entry name" value="MFS_1"/>
    <property type="match status" value="1"/>
</dbReference>
<feature type="transmembrane region" description="Helical" evidence="4">
    <location>
        <begin position="252"/>
        <end position="271"/>
    </location>
</feature>
<organism evidence="6 7">
    <name type="scientific">Agarivorans aestuarii</name>
    <dbReference type="NCBI Taxonomy" id="1563703"/>
    <lineage>
        <taxon>Bacteria</taxon>
        <taxon>Pseudomonadati</taxon>
        <taxon>Pseudomonadota</taxon>
        <taxon>Gammaproteobacteria</taxon>
        <taxon>Alteromonadales</taxon>
        <taxon>Alteromonadaceae</taxon>
        <taxon>Agarivorans</taxon>
    </lineage>
</organism>
<comment type="caution">
    <text evidence="6">The sequence shown here is derived from an EMBL/GenBank/DDBJ whole genome shotgun (WGS) entry which is preliminary data.</text>
</comment>
<evidence type="ECO:0000256" key="1">
    <source>
        <dbReference type="ARBA" id="ARBA00022692"/>
    </source>
</evidence>
<feature type="transmembrane region" description="Helical" evidence="4">
    <location>
        <begin position="345"/>
        <end position="361"/>
    </location>
</feature>
<dbReference type="PROSITE" id="PS50850">
    <property type="entry name" value="MFS"/>
    <property type="match status" value="1"/>
</dbReference>
<dbReference type="SUPFAM" id="SSF103473">
    <property type="entry name" value="MFS general substrate transporter"/>
    <property type="match status" value="1"/>
</dbReference>
<evidence type="ECO:0000313" key="7">
    <source>
        <dbReference type="Proteomes" id="UP001310248"/>
    </source>
</evidence>
<feature type="domain" description="Major facilitator superfamily (MFS) profile" evidence="5">
    <location>
        <begin position="7"/>
        <end position="393"/>
    </location>
</feature>
<dbReference type="PANTHER" id="PTHR23523:SF2">
    <property type="entry name" value="2-NITROIMIDAZOLE TRANSPORTER"/>
    <property type="match status" value="1"/>
</dbReference>
<name>A0ABU7FZU5_9ALTE</name>
<feature type="transmembrane region" description="Helical" evidence="4">
    <location>
        <begin position="304"/>
        <end position="325"/>
    </location>
</feature>
<keyword evidence="1 4" id="KW-0812">Transmembrane</keyword>
<evidence type="ECO:0000256" key="2">
    <source>
        <dbReference type="ARBA" id="ARBA00022989"/>
    </source>
</evidence>
<evidence type="ECO:0000259" key="5">
    <source>
        <dbReference type="PROSITE" id="PS50850"/>
    </source>
</evidence>
<feature type="transmembrane region" description="Helical" evidence="4">
    <location>
        <begin position="100"/>
        <end position="122"/>
    </location>
</feature>
<feature type="transmembrane region" description="Helical" evidence="4">
    <location>
        <begin position="367"/>
        <end position="389"/>
    </location>
</feature>
<accession>A0ABU7FZU5</accession>
<dbReference type="InterPro" id="IPR052524">
    <property type="entry name" value="MFS_Cyanate_Porter"/>
</dbReference>
<proteinExistence type="predicted"/>
<keyword evidence="3 4" id="KW-0472">Membrane</keyword>
<dbReference type="EMBL" id="JAYDYW010000002">
    <property type="protein sequence ID" value="MEE1672429.1"/>
    <property type="molecule type" value="Genomic_DNA"/>
</dbReference>
<dbReference type="InterPro" id="IPR011701">
    <property type="entry name" value="MFS"/>
</dbReference>
<gene>
    <name evidence="6" type="ORF">SNR37_001750</name>
</gene>
<keyword evidence="7" id="KW-1185">Reference proteome</keyword>
<dbReference type="RefSeq" id="WP_329773776.1">
    <property type="nucleotide sequence ID" value="NZ_JAYDYW010000002.1"/>
</dbReference>
<feature type="transmembrane region" description="Helical" evidence="4">
    <location>
        <begin position="214"/>
        <end position="232"/>
    </location>
</feature>
<dbReference type="Gene3D" id="1.20.1250.20">
    <property type="entry name" value="MFS general substrate transporter like domains"/>
    <property type="match status" value="1"/>
</dbReference>
<feature type="transmembrane region" description="Helical" evidence="4">
    <location>
        <begin position="77"/>
        <end position="94"/>
    </location>
</feature>
<feature type="transmembrane region" description="Helical" evidence="4">
    <location>
        <begin position="47"/>
        <end position="65"/>
    </location>
</feature>
<feature type="transmembrane region" description="Helical" evidence="4">
    <location>
        <begin position="165"/>
        <end position="185"/>
    </location>
</feature>
<protein>
    <submittedName>
        <fullName evidence="6">MFS transporter</fullName>
    </submittedName>
</protein>
<dbReference type="PANTHER" id="PTHR23523">
    <property type="match status" value="1"/>
</dbReference>